<dbReference type="InterPro" id="IPR001054">
    <property type="entry name" value="A/G_cyclase"/>
</dbReference>
<dbReference type="CDD" id="cd07302">
    <property type="entry name" value="CHD"/>
    <property type="match status" value="1"/>
</dbReference>
<evidence type="ECO:0000259" key="1">
    <source>
        <dbReference type="PROSITE" id="PS50125"/>
    </source>
</evidence>
<name>A0A545T2J7_9GAMM</name>
<dbReference type="EMBL" id="VIKR01000006">
    <property type="protein sequence ID" value="TQV71443.1"/>
    <property type="molecule type" value="Genomic_DNA"/>
</dbReference>
<dbReference type="GO" id="GO:0035556">
    <property type="term" value="P:intracellular signal transduction"/>
    <property type="evidence" value="ECO:0007669"/>
    <property type="project" value="InterPro"/>
</dbReference>
<dbReference type="GO" id="GO:0006171">
    <property type="term" value="P:cAMP biosynthetic process"/>
    <property type="evidence" value="ECO:0007669"/>
    <property type="project" value="TreeGrafter"/>
</dbReference>
<dbReference type="OrthoDB" id="9806704at2"/>
<comment type="caution">
    <text evidence="2">The sequence shown here is derived from an EMBL/GenBank/DDBJ whole genome shotgun (WGS) entry which is preliminary data.</text>
</comment>
<dbReference type="PANTHER" id="PTHR43081:SF1">
    <property type="entry name" value="ADENYLATE CYCLASE, TERMINAL-DIFFERENTIATION SPECIFIC"/>
    <property type="match status" value="1"/>
</dbReference>
<dbReference type="PROSITE" id="PS50125">
    <property type="entry name" value="GUANYLATE_CYCLASE_2"/>
    <property type="match status" value="1"/>
</dbReference>
<dbReference type="InterPro" id="IPR029787">
    <property type="entry name" value="Nucleotide_cyclase"/>
</dbReference>
<dbReference type="SMART" id="SM00044">
    <property type="entry name" value="CYCc"/>
    <property type="match status" value="1"/>
</dbReference>
<reference evidence="2 3" key="1">
    <citation type="submission" date="2019-06" db="EMBL/GenBank/DDBJ databases">
        <title>Draft genome of Aliikangiella marina GYP-15.</title>
        <authorList>
            <person name="Wang G."/>
        </authorList>
    </citation>
    <scope>NUCLEOTIDE SEQUENCE [LARGE SCALE GENOMIC DNA]</scope>
    <source>
        <strain evidence="2 3">GYP-15</strain>
    </source>
</reference>
<dbReference type="InterPro" id="IPR009875">
    <property type="entry name" value="PilZ_domain"/>
</dbReference>
<sequence length="355" mass="39898">MQLLNQDKLIDELITLFESQLSAPNFRSQSTRTKILETIQKNLIADISAETKNVSILLSDLRGFTAMSEKYSPLLVIELLNRYFSRMSEIIDKYDGVIDKFMGDSIMVLFGAIKSSSDDLTNAIACAIEMQMAMSEINHISQSLGMENLYMGIGVNTGEVVAGTLGSDIYREYTVIGDQVNLASRVEAHSLRGQILLTENSYQLAKDKIEVGEVNKVYVKGKTEPVTMYELKRIKHPKDLTVPLREIRKSPRVAANIPITFQKIDQKKILTETFQGIAVDISYGGLYATLDYSIAQFSEIKMKVSLSIIGSENSDIYARVLKCEKIDEQYHAHFEFTAIDEKAKKALKAYVDQMI</sequence>
<gene>
    <name evidence="2" type="ORF">FLL45_20015</name>
</gene>
<dbReference type="AlphaFoldDB" id="A0A545T2J7"/>
<proteinExistence type="predicted"/>
<dbReference type="PANTHER" id="PTHR43081">
    <property type="entry name" value="ADENYLATE CYCLASE, TERMINAL-DIFFERENTIATION SPECIFIC-RELATED"/>
    <property type="match status" value="1"/>
</dbReference>
<feature type="domain" description="Guanylate cyclase" evidence="1">
    <location>
        <begin position="55"/>
        <end position="187"/>
    </location>
</feature>
<dbReference type="GO" id="GO:0004016">
    <property type="term" value="F:adenylate cyclase activity"/>
    <property type="evidence" value="ECO:0007669"/>
    <property type="project" value="UniProtKB-ARBA"/>
</dbReference>
<protein>
    <submittedName>
        <fullName evidence="2">Adenylate cyclase</fullName>
    </submittedName>
</protein>
<organism evidence="2 3">
    <name type="scientific">Aliikangiella marina</name>
    <dbReference type="NCBI Taxonomy" id="1712262"/>
    <lineage>
        <taxon>Bacteria</taxon>
        <taxon>Pseudomonadati</taxon>
        <taxon>Pseudomonadota</taxon>
        <taxon>Gammaproteobacteria</taxon>
        <taxon>Oceanospirillales</taxon>
        <taxon>Pleioneaceae</taxon>
        <taxon>Aliikangiella</taxon>
    </lineage>
</organism>
<dbReference type="Pfam" id="PF07238">
    <property type="entry name" value="PilZ"/>
    <property type="match status" value="1"/>
</dbReference>
<dbReference type="Pfam" id="PF00211">
    <property type="entry name" value="Guanylate_cyc"/>
    <property type="match status" value="1"/>
</dbReference>
<dbReference type="Proteomes" id="UP000317839">
    <property type="component" value="Unassembled WGS sequence"/>
</dbReference>
<accession>A0A545T2J7</accession>
<evidence type="ECO:0000313" key="2">
    <source>
        <dbReference type="EMBL" id="TQV71443.1"/>
    </source>
</evidence>
<dbReference type="Gene3D" id="2.40.10.220">
    <property type="entry name" value="predicted glycosyltransferase like domains"/>
    <property type="match status" value="1"/>
</dbReference>
<dbReference type="GO" id="GO:0035438">
    <property type="term" value="F:cyclic-di-GMP binding"/>
    <property type="evidence" value="ECO:0007669"/>
    <property type="project" value="InterPro"/>
</dbReference>
<dbReference type="SUPFAM" id="SSF55073">
    <property type="entry name" value="Nucleotide cyclase"/>
    <property type="match status" value="1"/>
</dbReference>
<dbReference type="RefSeq" id="WP_142943842.1">
    <property type="nucleotide sequence ID" value="NZ_VIKR01000006.1"/>
</dbReference>
<dbReference type="InterPro" id="IPR050697">
    <property type="entry name" value="Adenylyl/Guanylyl_Cyclase_3/4"/>
</dbReference>
<dbReference type="Gene3D" id="3.30.70.1230">
    <property type="entry name" value="Nucleotide cyclase"/>
    <property type="match status" value="1"/>
</dbReference>
<evidence type="ECO:0000313" key="3">
    <source>
        <dbReference type="Proteomes" id="UP000317839"/>
    </source>
</evidence>
<keyword evidence="3" id="KW-1185">Reference proteome</keyword>